<dbReference type="PROSITE" id="PS51866">
    <property type="entry name" value="MOP"/>
    <property type="match status" value="2"/>
</dbReference>
<dbReference type="InterPro" id="IPR016462">
    <property type="entry name" value="ModE"/>
</dbReference>
<evidence type="ECO:0000256" key="2">
    <source>
        <dbReference type="ARBA" id="ARBA00022448"/>
    </source>
</evidence>
<evidence type="ECO:0000259" key="7">
    <source>
        <dbReference type="PROSITE" id="PS51866"/>
    </source>
</evidence>
<dbReference type="NCBIfam" id="TIGR00638">
    <property type="entry name" value="Mop"/>
    <property type="match status" value="1"/>
</dbReference>
<keyword evidence="9" id="KW-1185">Reference proteome</keyword>
<dbReference type="InterPro" id="IPR000847">
    <property type="entry name" value="LysR_HTH_N"/>
</dbReference>
<dbReference type="Proteomes" id="UP000015454">
    <property type="component" value="Unassembled WGS sequence"/>
</dbReference>
<dbReference type="GO" id="GO:0015689">
    <property type="term" value="P:molybdate ion transport"/>
    <property type="evidence" value="ECO:0007669"/>
    <property type="project" value="UniProtKB-UniRule"/>
</dbReference>
<organism evidence="8 9">
    <name type="scientific">Leptospira broomii serovar Hurstbridge str. 5399</name>
    <dbReference type="NCBI Taxonomy" id="1049789"/>
    <lineage>
        <taxon>Bacteria</taxon>
        <taxon>Pseudomonadati</taxon>
        <taxon>Spirochaetota</taxon>
        <taxon>Spirochaetia</taxon>
        <taxon>Leptospirales</taxon>
        <taxon>Leptospiraceae</taxon>
        <taxon>Leptospira</taxon>
    </lineage>
</organism>
<dbReference type="SUPFAM" id="SSF46785">
    <property type="entry name" value="Winged helix' DNA-binding domain"/>
    <property type="match status" value="1"/>
</dbReference>
<evidence type="ECO:0000256" key="3">
    <source>
        <dbReference type="ARBA" id="ARBA00022505"/>
    </source>
</evidence>
<evidence type="ECO:0000256" key="4">
    <source>
        <dbReference type="ARBA" id="ARBA00022737"/>
    </source>
</evidence>
<keyword evidence="2 5" id="KW-0813">Transport</keyword>
<feature type="region of interest" description="Required for dimer formation and molybdate binding" evidence="6">
    <location>
        <begin position="147"/>
        <end position="155"/>
    </location>
</feature>
<keyword evidence="4" id="KW-0677">Repeat</keyword>
<dbReference type="Pfam" id="PF03459">
    <property type="entry name" value="TOBE"/>
    <property type="match status" value="2"/>
</dbReference>
<name>T0GHV4_9LEPT</name>
<comment type="caution">
    <text evidence="8">The sequence shown here is derived from an EMBL/GenBank/DDBJ whole genome shotgun (WGS) entry which is preliminary data.</text>
</comment>
<dbReference type="Pfam" id="PF00126">
    <property type="entry name" value="HTH_1"/>
    <property type="match status" value="1"/>
</dbReference>
<dbReference type="InterPro" id="IPR004606">
    <property type="entry name" value="Mop_domain"/>
</dbReference>
<dbReference type="SUPFAM" id="SSF50331">
    <property type="entry name" value="MOP-like"/>
    <property type="match status" value="2"/>
</dbReference>
<sequence>MTKFSILKSWVRRELIFQLMKNKMQIDGNLWLKYNKANTLGKEKIDLLRAIDKCGSISKAAKEVGISYKTAWDSIDLINNLHKETLVEKSVGGASGGGAKLTAKAREIIQFYQIIEEEHKKFLNRLSERMDNPIELLNFLNRIAMKTSARNQFYGKVKSVQKGAVNSEIVISLKGDQEIIATITNHSVENLGLKIGIPVYALIKASFISISTDSISSLSSENKLFGRIFSISRGSVNDEIIVELPGGNKLVSIISSQATKLLNLEAEKEVHVFFNSSSVILAVE</sequence>
<feature type="domain" description="Mop" evidence="7">
    <location>
        <begin position="146"/>
        <end position="212"/>
    </location>
</feature>
<comment type="similarity">
    <text evidence="1 5">Belongs to the ModE family.</text>
</comment>
<protein>
    <submittedName>
        <fullName evidence="8">TOBE domain protein</fullName>
    </submittedName>
</protein>
<dbReference type="PANTHER" id="PTHR30432">
    <property type="entry name" value="TRANSCRIPTIONAL REGULATOR MODE"/>
    <property type="match status" value="1"/>
</dbReference>
<dbReference type="InterPro" id="IPR003725">
    <property type="entry name" value="ModE-bd_N"/>
</dbReference>
<dbReference type="Gene3D" id="2.40.50.100">
    <property type="match status" value="2"/>
</dbReference>
<evidence type="ECO:0000256" key="5">
    <source>
        <dbReference type="PIRNR" id="PIRNR005763"/>
    </source>
</evidence>
<dbReference type="EMBL" id="AHMO02000007">
    <property type="protein sequence ID" value="EQA46429.1"/>
    <property type="molecule type" value="Genomic_DNA"/>
</dbReference>
<dbReference type="InterPro" id="IPR036390">
    <property type="entry name" value="WH_DNA-bd_sf"/>
</dbReference>
<evidence type="ECO:0000256" key="1">
    <source>
        <dbReference type="ARBA" id="ARBA00008110"/>
    </source>
</evidence>
<dbReference type="PIRSF" id="PIRSF005763">
    <property type="entry name" value="Txn_reg_ModE"/>
    <property type="match status" value="1"/>
</dbReference>
<dbReference type="InterPro" id="IPR036388">
    <property type="entry name" value="WH-like_DNA-bd_sf"/>
</dbReference>
<reference evidence="8" key="1">
    <citation type="submission" date="2013-05" db="EMBL/GenBank/DDBJ databases">
        <authorList>
            <person name="Harkins D.M."/>
            <person name="Durkin A.S."/>
            <person name="Brinkac L.M."/>
            <person name="Haft D.H."/>
            <person name="Selengut J.D."/>
            <person name="Sanka R."/>
            <person name="DePew J."/>
            <person name="Purushe J."/>
            <person name="Hartskeerl R.A."/>
            <person name="Ahmed A."/>
            <person name="van der Linden H."/>
            <person name="Goris M.G.A."/>
            <person name="Vinetz J.M."/>
            <person name="Sutton G.G."/>
            <person name="Nierman W.C."/>
            <person name="Fouts D.E."/>
        </authorList>
    </citation>
    <scope>NUCLEOTIDE SEQUENCE [LARGE SCALE GENOMIC DNA]</scope>
    <source>
        <strain evidence="8">5399</strain>
    </source>
</reference>
<gene>
    <name evidence="8" type="ORF">LEP1GSC050_0205</name>
</gene>
<accession>T0GHV4</accession>
<dbReference type="Gene3D" id="1.10.10.10">
    <property type="entry name" value="Winged helix-like DNA-binding domain superfamily/Winged helix DNA-binding domain"/>
    <property type="match status" value="1"/>
</dbReference>
<keyword evidence="3 5" id="KW-0500">Molybdenum</keyword>
<dbReference type="InterPro" id="IPR008995">
    <property type="entry name" value="Mo/tungstate-bd_C_term_dom"/>
</dbReference>
<dbReference type="STRING" id="1049789.LEP1GSC050_0205"/>
<dbReference type="PANTHER" id="PTHR30432:SF1">
    <property type="entry name" value="DNA-BINDING TRANSCRIPTIONAL DUAL REGULATOR MODE"/>
    <property type="match status" value="1"/>
</dbReference>
<dbReference type="NCBIfam" id="TIGR00637">
    <property type="entry name" value="ModE_repress"/>
    <property type="match status" value="1"/>
</dbReference>
<evidence type="ECO:0000256" key="6">
    <source>
        <dbReference type="PIRSR" id="PIRSR005763-1"/>
    </source>
</evidence>
<dbReference type="InterPro" id="IPR005116">
    <property type="entry name" value="Transp-assoc_OB_typ1"/>
</dbReference>
<dbReference type="GO" id="GO:0003700">
    <property type="term" value="F:DNA-binding transcription factor activity"/>
    <property type="evidence" value="ECO:0007669"/>
    <property type="project" value="InterPro"/>
</dbReference>
<dbReference type="AlphaFoldDB" id="T0GHV4"/>
<proteinExistence type="inferred from homology"/>
<feature type="domain" description="Mop" evidence="7">
    <location>
        <begin position="217"/>
        <end position="283"/>
    </location>
</feature>
<dbReference type="OrthoDB" id="122515at2"/>
<evidence type="ECO:0000313" key="9">
    <source>
        <dbReference type="Proteomes" id="UP000015454"/>
    </source>
</evidence>
<dbReference type="GO" id="GO:0030151">
    <property type="term" value="F:molybdenum ion binding"/>
    <property type="evidence" value="ECO:0007669"/>
    <property type="project" value="UniProtKB-UniRule"/>
</dbReference>
<evidence type="ECO:0000313" key="8">
    <source>
        <dbReference type="EMBL" id="EQA46429.1"/>
    </source>
</evidence>
<dbReference type="InterPro" id="IPR051815">
    <property type="entry name" value="Molybdate_resp_trans_reg"/>
</dbReference>